<name>K0RF31_THAOC</name>
<keyword evidence="3" id="KW-1185">Reference proteome</keyword>
<reference evidence="2 3" key="1">
    <citation type="journal article" date="2012" name="Genome Biol.">
        <title>Genome and low-iron response of an oceanic diatom adapted to chronic iron limitation.</title>
        <authorList>
            <person name="Lommer M."/>
            <person name="Specht M."/>
            <person name="Roy A.S."/>
            <person name="Kraemer L."/>
            <person name="Andreson R."/>
            <person name="Gutowska M.A."/>
            <person name="Wolf J."/>
            <person name="Bergner S.V."/>
            <person name="Schilhabel M.B."/>
            <person name="Klostermeier U.C."/>
            <person name="Beiko R.G."/>
            <person name="Rosenstiel P."/>
            <person name="Hippler M."/>
            <person name="Laroche J."/>
        </authorList>
    </citation>
    <scope>NUCLEOTIDE SEQUENCE [LARGE SCALE GENOMIC DNA]</scope>
    <source>
        <strain evidence="2 3">CCMP1005</strain>
    </source>
</reference>
<evidence type="ECO:0000313" key="2">
    <source>
        <dbReference type="EMBL" id="EJK45142.1"/>
    </source>
</evidence>
<accession>K0RF31</accession>
<dbReference type="Proteomes" id="UP000266841">
    <property type="component" value="Unassembled WGS sequence"/>
</dbReference>
<dbReference type="AlphaFoldDB" id="K0RF31"/>
<feature type="region of interest" description="Disordered" evidence="1">
    <location>
        <begin position="381"/>
        <end position="439"/>
    </location>
</feature>
<protein>
    <submittedName>
        <fullName evidence="2">Uncharacterized protein</fullName>
    </submittedName>
</protein>
<feature type="region of interest" description="Disordered" evidence="1">
    <location>
        <begin position="459"/>
        <end position="510"/>
    </location>
</feature>
<dbReference type="EMBL" id="AGNL01048735">
    <property type="protein sequence ID" value="EJK45142.1"/>
    <property type="molecule type" value="Genomic_DNA"/>
</dbReference>
<evidence type="ECO:0000313" key="3">
    <source>
        <dbReference type="Proteomes" id="UP000266841"/>
    </source>
</evidence>
<feature type="compositionally biased region" description="Basic and acidic residues" evidence="1">
    <location>
        <begin position="400"/>
        <end position="439"/>
    </location>
</feature>
<evidence type="ECO:0000256" key="1">
    <source>
        <dbReference type="SAM" id="MobiDB-lite"/>
    </source>
</evidence>
<gene>
    <name evidence="2" type="ORF">THAOC_36261</name>
</gene>
<sequence>MAYLRVASILTCSICCRNEWASAFSSAVRSRTATATANEPRHRDRTSLNASNDEILRGLLGGGVDDDQDPYSTYTHQIAVPLGDATLLHESLRPIQTSLVRDCPRLIRACIMPALLRLPLLYVDGARLPGTSSDEVDTLIEKVVHESIQSVVYGGQEKNEPAEPVMLPFCGLELQGEDNSVLYAVGQNSNDETSKGKQTLDGDEDGVIIVDDWTTTSTGISEETPQQSGWETLEKLVDVIQDKLEKDHELKTSWPLDEPQGEELVYDDASVDDISAKQRKWRPRVPFVRLPKGFYQDLEADLKHRKENEQQQDGDEMQSMTDLGLDGISPWFWYEAWGEEEIVPLPGVRMRSIAVFKRLTPGGGEAEESFYVPNSVGPESWSLELPTGNSNVTEGEREEDEKAMRRMGDIERQAEKEWEDGKMQWMDETKTPSSGEHDASYEELDIGIEYGEVTVGGDAAYSNTLTGPNEQVTETETRSIAEQQESSAQDDSVTSSLPEQPRRELPSIEDNPVFQRLWKGQKQVSEQGQNSALTLQGAPQPATEALPPYPCDAYFVGAWRVVASPLGSDESLALDSSSQSSDNFILRVDKQVMGGPLLDSENKQKAAGGEWKMFQAVRKFSESDAPVAPPVPQTRLRLSLLVPPSKERTLVMEGEVNKLDMPKESVNQWSRTSFDGILEDLSTNESDRNQSSGNDQQEGLLYCSGEAWMEDTDGGGNRRKLGPFSLMKLKQIDRSKLIYTVDSARLTQNENEDT</sequence>
<dbReference type="OrthoDB" id="46385at2759"/>
<organism evidence="2 3">
    <name type="scientific">Thalassiosira oceanica</name>
    <name type="common">Marine diatom</name>
    <dbReference type="NCBI Taxonomy" id="159749"/>
    <lineage>
        <taxon>Eukaryota</taxon>
        <taxon>Sar</taxon>
        <taxon>Stramenopiles</taxon>
        <taxon>Ochrophyta</taxon>
        <taxon>Bacillariophyta</taxon>
        <taxon>Coscinodiscophyceae</taxon>
        <taxon>Thalassiosirophycidae</taxon>
        <taxon>Thalassiosirales</taxon>
        <taxon>Thalassiosiraceae</taxon>
        <taxon>Thalassiosira</taxon>
    </lineage>
</organism>
<proteinExistence type="predicted"/>
<dbReference type="OMA" id="HREANDD"/>
<dbReference type="eggNOG" id="ENOG502SN8E">
    <property type="taxonomic scope" value="Eukaryota"/>
</dbReference>
<comment type="caution">
    <text evidence="2">The sequence shown here is derived from an EMBL/GenBank/DDBJ whole genome shotgun (WGS) entry which is preliminary data.</text>
</comment>
<feature type="compositionally biased region" description="Polar residues" evidence="1">
    <location>
        <begin position="461"/>
        <end position="498"/>
    </location>
</feature>